<feature type="compositionally biased region" description="Acidic residues" evidence="1">
    <location>
        <begin position="16"/>
        <end position="49"/>
    </location>
</feature>
<reference evidence="2 3" key="1">
    <citation type="journal article" date="2018" name="Front. Plant Sci.">
        <title>Red Clover (Trifolium pratense) and Zigzag Clover (T. medium) - A Picture of Genomic Similarities and Differences.</title>
        <authorList>
            <person name="Dluhosova J."/>
            <person name="Istvanek J."/>
            <person name="Nedelnik J."/>
            <person name="Repkova J."/>
        </authorList>
    </citation>
    <scope>NUCLEOTIDE SEQUENCE [LARGE SCALE GENOMIC DNA]</scope>
    <source>
        <strain evidence="3">cv. 10/8</strain>
        <tissue evidence="2">Leaf</tissue>
    </source>
</reference>
<accession>A0A392T8Q1</accession>
<keyword evidence="3" id="KW-1185">Reference proteome</keyword>
<name>A0A392T8Q1_9FABA</name>
<evidence type="ECO:0000313" key="3">
    <source>
        <dbReference type="Proteomes" id="UP000265520"/>
    </source>
</evidence>
<comment type="caution">
    <text evidence="2">The sequence shown here is derived from an EMBL/GenBank/DDBJ whole genome shotgun (WGS) entry which is preliminary data.</text>
</comment>
<feature type="region of interest" description="Disordered" evidence="1">
    <location>
        <begin position="1"/>
        <end position="58"/>
    </location>
</feature>
<protein>
    <submittedName>
        <fullName evidence="2">Uncharacterized protein</fullName>
    </submittedName>
</protein>
<evidence type="ECO:0000256" key="1">
    <source>
        <dbReference type="SAM" id="MobiDB-lite"/>
    </source>
</evidence>
<dbReference type="Proteomes" id="UP000265520">
    <property type="component" value="Unassembled WGS sequence"/>
</dbReference>
<evidence type="ECO:0000313" key="2">
    <source>
        <dbReference type="EMBL" id="MCI56540.1"/>
    </source>
</evidence>
<feature type="non-terminal residue" evidence="2">
    <location>
        <position position="1"/>
    </location>
</feature>
<organism evidence="2 3">
    <name type="scientific">Trifolium medium</name>
    <dbReference type="NCBI Taxonomy" id="97028"/>
    <lineage>
        <taxon>Eukaryota</taxon>
        <taxon>Viridiplantae</taxon>
        <taxon>Streptophyta</taxon>
        <taxon>Embryophyta</taxon>
        <taxon>Tracheophyta</taxon>
        <taxon>Spermatophyta</taxon>
        <taxon>Magnoliopsida</taxon>
        <taxon>eudicotyledons</taxon>
        <taxon>Gunneridae</taxon>
        <taxon>Pentapetalae</taxon>
        <taxon>rosids</taxon>
        <taxon>fabids</taxon>
        <taxon>Fabales</taxon>
        <taxon>Fabaceae</taxon>
        <taxon>Papilionoideae</taxon>
        <taxon>50 kb inversion clade</taxon>
        <taxon>NPAAA clade</taxon>
        <taxon>Hologalegina</taxon>
        <taxon>IRL clade</taxon>
        <taxon>Trifolieae</taxon>
        <taxon>Trifolium</taxon>
    </lineage>
</organism>
<sequence length="58" mass="6170">EGEEDEDGGFGVEGLPGDELEVAEEEEEEEAEEDEAELEEEEDGVEDEVGGLCGVEGP</sequence>
<proteinExistence type="predicted"/>
<dbReference type="EMBL" id="LXQA010513858">
    <property type="protein sequence ID" value="MCI56540.1"/>
    <property type="molecule type" value="Genomic_DNA"/>
</dbReference>
<dbReference type="AlphaFoldDB" id="A0A392T8Q1"/>